<dbReference type="EMBL" id="JAKJXO020000017">
    <property type="protein sequence ID" value="KAL1594375.1"/>
    <property type="molecule type" value="Genomic_DNA"/>
</dbReference>
<evidence type="ECO:0000313" key="2">
    <source>
        <dbReference type="Proteomes" id="UP001521785"/>
    </source>
</evidence>
<accession>A0ABR3QQI1</accession>
<proteinExistence type="predicted"/>
<dbReference type="Proteomes" id="UP001521785">
    <property type="component" value="Unassembled WGS sequence"/>
</dbReference>
<comment type="caution">
    <text evidence="1">The sequence shown here is derived from an EMBL/GenBank/DDBJ whole genome shotgun (WGS) entry which is preliminary data.</text>
</comment>
<organism evidence="1 2">
    <name type="scientific">Paraconiothyrium brasiliense</name>
    <dbReference type="NCBI Taxonomy" id="300254"/>
    <lineage>
        <taxon>Eukaryota</taxon>
        <taxon>Fungi</taxon>
        <taxon>Dikarya</taxon>
        <taxon>Ascomycota</taxon>
        <taxon>Pezizomycotina</taxon>
        <taxon>Dothideomycetes</taxon>
        <taxon>Pleosporomycetidae</taxon>
        <taxon>Pleosporales</taxon>
        <taxon>Massarineae</taxon>
        <taxon>Didymosphaeriaceae</taxon>
        <taxon>Paraconiothyrium</taxon>
    </lineage>
</organism>
<gene>
    <name evidence="1" type="ORF">SLS60_010135</name>
</gene>
<protein>
    <submittedName>
        <fullName evidence="1">Uncharacterized protein</fullName>
    </submittedName>
</protein>
<keyword evidence="2" id="KW-1185">Reference proteome</keyword>
<name>A0ABR3QQI1_9PLEO</name>
<evidence type="ECO:0000313" key="1">
    <source>
        <dbReference type="EMBL" id="KAL1594375.1"/>
    </source>
</evidence>
<sequence length="437" mass="49765">MHGWLGFRRNSPPTTLAAETLTTVDDQFKSAESEAGRVSVESPSSRSRICIEAQVHGQSRSRASGCTLEETERGVTPFLVGTYYTETRLSINDHTSLQELKIKMAQFWDLPRELRDMIYTWLIFSERTRPSLSGEKFMTYDPSMHARFKKIYEPQSSLRGEFGCAYALEAIPPTSASFLCCNRQVNAEMTETLAWLNKKALVNVKLDCIAEDESFHYFTWLRIPLVSTSWTRQSQDARCMLPTWLGRLFMSSHNGPVKPISTTRMPRLWIDVRIMGDRMHKWRRNSSPAERTGWAICAALKRLFDRGPYLAAERDQPASRVLSVDELVLNVMPPPPTASLYSPTGVAPPKLLDEDFPLDGVREGTVHPRTVAKELVNVWGKIWAGDEFKGIFYGGLLEKIGWVRVCIGGETFRVRELRGALERGQKERRRIAERVGW</sequence>
<reference evidence="1 2" key="1">
    <citation type="submission" date="2024-02" db="EMBL/GenBank/DDBJ databases">
        <title>De novo assembly and annotation of 12 fungi associated with fruit tree decline syndrome in Ontario, Canada.</title>
        <authorList>
            <person name="Sulman M."/>
            <person name="Ellouze W."/>
            <person name="Ilyukhin E."/>
        </authorList>
    </citation>
    <scope>NUCLEOTIDE SEQUENCE [LARGE SCALE GENOMIC DNA]</scope>
    <source>
        <strain evidence="1 2">M42-189</strain>
    </source>
</reference>